<protein>
    <submittedName>
        <fullName evidence="1">F-box domain, FBD domain, Leucine-rich repeat domain, L domain-like protein</fullName>
    </submittedName>
</protein>
<dbReference type="Proteomes" id="UP000245207">
    <property type="component" value="Unassembled WGS sequence"/>
</dbReference>
<keyword evidence="2" id="KW-1185">Reference proteome</keyword>
<sequence>MEMITSFRIFELIGCFSKLQELNLNFWICKLSADTEASVPATLPSVKTLRLYEIDFSNEIMVSCVIDLICACSNLETLLIKATYEDDVLASASSSSQVDFSRIREMQLRKVVFGSVRGSENEVCLMKSLLDCSPLLEKMDISGKSLEVLGGDHGTLFATKLLKLRRASRVAVINLDFR</sequence>
<evidence type="ECO:0000313" key="1">
    <source>
        <dbReference type="EMBL" id="PWA81099.1"/>
    </source>
</evidence>
<name>A0A2U1P5S4_ARTAN</name>
<organism evidence="1 2">
    <name type="scientific">Artemisia annua</name>
    <name type="common">Sweet wormwood</name>
    <dbReference type="NCBI Taxonomy" id="35608"/>
    <lineage>
        <taxon>Eukaryota</taxon>
        <taxon>Viridiplantae</taxon>
        <taxon>Streptophyta</taxon>
        <taxon>Embryophyta</taxon>
        <taxon>Tracheophyta</taxon>
        <taxon>Spermatophyta</taxon>
        <taxon>Magnoliopsida</taxon>
        <taxon>eudicotyledons</taxon>
        <taxon>Gunneridae</taxon>
        <taxon>Pentapetalae</taxon>
        <taxon>asterids</taxon>
        <taxon>campanulids</taxon>
        <taxon>Asterales</taxon>
        <taxon>Asteraceae</taxon>
        <taxon>Asteroideae</taxon>
        <taxon>Anthemideae</taxon>
        <taxon>Artemisiinae</taxon>
        <taxon>Artemisia</taxon>
    </lineage>
</organism>
<accession>A0A2U1P5S4</accession>
<dbReference type="SUPFAM" id="SSF52047">
    <property type="entry name" value="RNI-like"/>
    <property type="match status" value="1"/>
</dbReference>
<reference evidence="1 2" key="1">
    <citation type="journal article" date="2018" name="Mol. Plant">
        <title>The genome of Artemisia annua provides insight into the evolution of Asteraceae family and artemisinin biosynthesis.</title>
        <authorList>
            <person name="Shen Q."/>
            <person name="Zhang L."/>
            <person name="Liao Z."/>
            <person name="Wang S."/>
            <person name="Yan T."/>
            <person name="Shi P."/>
            <person name="Liu M."/>
            <person name="Fu X."/>
            <person name="Pan Q."/>
            <person name="Wang Y."/>
            <person name="Lv Z."/>
            <person name="Lu X."/>
            <person name="Zhang F."/>
            <person name="Jiang W."/>
            <person name="Ma Y."/>
            <person name="Chen M."/>
            <person name="Hao X."/>
            <person name="Li L."/>
            <person name="Tang Y."/>
            <person name="Lv G."/>
            <person name="Zhou Y."/>
            <person name="Sun X."/>
            <person name="Brodelius P.E."/>
            <person name="Rose J.K.C."/>
            <person name="Tang K."/>
        </authorList>
    </citation>
    <scope>NUCLEOTIDE SEQUENCE [LARGE SCALE GENOMIC DNA]</scope>
    <source>
        <strain evidence="2">cv. Huhao1</strain>
        <tissue evidence="1">Leaf</tissue>
    </source>
</reference>
<dbReference type="InterPro" id="IPR032675">
    <property type="entry name" value="LRR_dom_sf"/>
</dbReference>
<dbReference type="AlphaFoldDB" id="A0A2U1P5S4"/>
<evidence type="ECO:0000313" key="2">
    <source>
        <dbReference type="Proteomes" id="UP000245207"/>
    </source>
</evidence>
<comment type="caution">
    <text evidence="1">The sequence shown here is derived from an EMBL/GenBank/DDBJ whole genome shotgun (WGS) entry which is preliminary data.</text>
</comment>
<dbReference type="EMBL" id="PKPP01001633">
    <property type="protein sequence ID" value="PWA81099.1"/>
    <property type="molecule type" value="Genomic_DNA"/>
</dbReference>
<gene>
    <name evidence="1" type="ORF">CTI12_AA189800</name>
</gene>
<proteinExistence type="predicted"/>
<dbReference type="Gene3D" id="3.80.10.10">
    <property type="entry name" value="Ribonuclease Inhibitor"/>
    <property type="match status" value="1"/>
</dbReference>